<evidence type="ECO:0000256" key="3">
    <source>
        <dbReference type="SAM" id="MobiDB-lite"/>
    </source>
</evidence>
<dbReference type="Gene3D" id="2.120.10.80">
    <property type="entry name" value="Kelch-type beta propeller"/>
    <property type="match status" value="2"/>
</dbReference>
<dbReference type="InterPro" id="IPR036291">
    <property type="entry name" value="NAD(P)-bd_dom_sf"/>
</dbReference>
<evidence type="ECO:0000313" key="7">
    <source>
        <dbReference type="Proteomes" id="UP000663831"/>
    </source>
</evidence>
<dbReference type="SUPFAM" id="SSF55347">
    <property type="entry name" value="Glyceraldehyde-3-phosphate dehydrogenase-like, C-terminal domain"/>
    <property type="match status" value="1"/>
</dbReference>
<dbReference type="PANTHER" id="PTHR43708">
    <property type="entry name" value="CONSERVED EXPRESSED OXIDOREDUCTASE (EUROFUNG)"/>
    <property type="match status" value="1"/>
</dbReference>
<evidence type="ECO:0000259" key="4">
    <source>
        <dbReference type="Pfam" id="PF01408"/>
    </source>
</evidence>
<dbReference type="SUPFAM" id="SSF117281">
    <property type="entry name" value="Kelch motif"/>
    <property type="match status" value="1"/>
</dbReference>
<sequence length="1354" mass="144639">MTIGTSIYTAVVGCGVATQLFHVPLILAQKHLFTLKTIVEKAGPKPVDAINKTYRTHIKWASDIQSVIDDEDIELVVIATPNYMHFNMAKACLEAGKHVLVDKPVTPTYAEAAELARIAQRCNRSLMSFQNRRLDGDFLTVKKLIEERAIGEVYEVESHYDRLRLQLNGTWKEGTQPGCVLFGRPDSVMGVMQNVRQLGHSNLDDSFTIHLYYTTARPVTCILRGTLSAVTARPLRFIVRGEQGTYTKRGHDVQEGQMKKHMSPWEPEFAVEPKCHWGEIEVQNADGLFEFDLPYLIALSILAIVVPTSAYTPQPRWGQATTIIGNTLYVHGGKMDPYNMYSYSSAPGTNDLLSLDLSSSFAISDPPWSYISGSDTSSTSQGPSVAFHTLTAFDETAMLLFGGDGGSSMSSPSASNSAWLLNVSASNAPSWTEQSEGWANEPSRPMRHSAVGSFGRVWVIGGERADGSNLPVDGSYVFQPSVPSFDLLPTTGAPPVLVGHAAVRLGASLMLVFGGYHPSSDTMVDMNTLWFVDTSLPTPVWTSSTAAGNAPTSRRDFAYTVLGDGRVFLHGGADAALETVYSDAAILDVSQSPVRWTAVDGFERIGARRNHMAVGIGSQVLIAFGYGANGPASSSLQIFESGDSSWGSTFVPVPAATALPSASNPAVTITHANPPAQSASQASTQPGGTTELDSQSIPQPVNTQTPAAPGVTSRVSVPGPIPTKSQPSLSHSSRSQSSSTPSSTLPPLPTGGADGPSSNIAKIAVGAVLAVVVLVGGEHGPGGGSEEYGAGEPKNIPVAGSSWQALHPPRRQWTLLGLGTRPQGRERFDILHDEDIREFGDMSASRTDVRRNGSMGSGRSTWGDIVNASASSLRVVGAALGIGQSPRQSSYSAAPPSAHDSHSREKNVSDPFLGPSERTLKVNPSTALSVSRPRTFRQESSSSLREIAYTNPFEDSTIDPLLPNSEEGEDGLRSPPSREELVGAFRQQDLEDHGHYDDSVIPTSFGTYGLAALGRPRSSSELGHSSGCGSASSHNATLLGSGSATVVGSASSHDHHSTSLLNFLPSAPVRRSDSWWSRFSKGSLRGDRSAHHEGFSVVRRLSRGSDRSSKPDPFDFRDPAPPPVRTMAPIRESSFSPDVCSSEPPLVRPPNVIIGSVGAHRRSSSSLVTVQTANSASLEQIGQLDIIQRIRTASTHHTQSISQDTNSDSIEETSGSRPLRRPRLSIVPGSPSKTIAESHNENMTPTPSASEDHGTVVASPTEVTGTSSAGHLSPVKLTTPLQVRPHRGTGTVAERIADYERRMSQTTSPITPRKSPIDGESNNGRPRSVRVEYGLVQRPELFVTNPDGRNSTST</sequence>
<keyword evidence="2" id="KW-0560">Oxidoreductase</keyword>
<feature type="compositionally biased region" description="Polar residues" evidence="3">
    <location>
        <begin position="687"/>
        <end position="706"/>
    </location>
</feature>
<name>A0A8H3CYF5_9AGAM</name>
<dbReference type="InterPro" id="IPR004104">
    <property type="entry name" value="Gfo/Idh/MocA-like_OxRdtase_C"/>
</dbReference>
<comment type="caution">
    <text evidence="6">The sequence shown here is derived from an EMBL/GenBank/DDBJ whole genome shotgun (WGS) entry which is preliminary data.</text>
</comment>
<feature type="compositionally biased region" description="Polar residues" evidence="3">
    <location>
        <begin position="1231"/>
        <end position="1249"/>
    </location>
</feature>
<dbReference type="Gene3D" id="3.30.360.10">
    <property type="entry name" value="Dihydrodipicolinate Reductase, domain 2"/>
    <property type="match status" value="1"/>
</dbReference>
<feature type="compositionally biased region" description="Basic and acidic residues" evidence="3">
    <location>
        <begin position="899"/>
        <end position="908"/>
    </location>
</feature>
<gene>
    <name evidence="6" type="ORF">RDB_LOCUS116823</name>
</gene>
<protein>
    <submittedName>
        <fullName evidence="6">Uncharacterized protein</fullName>
    </submittedName>
</protein>
<dbReference type="InterPro" id="IPR015915">
    <property type="entry name" value="Kelch-typ_b-propeller"/>
</dbReference>
<feature type="compositionally biased region" description="Polar residues" evidence="3">
    <location>
        <begin position="1195"/>
        <end position="1215"/>
    </location>
</feature>
<feature type="compositionally biased region" description="Basic and acidic residues" evidence="3">
    <location>
        <begin position="1103"/>
        <end position="1118"/>
    </location>
</feature>
<comment type="similarity">
    <text evidence="1">Belongs to the Gfo/Idh/MocA family.</text>
</comment>
<feature type="domain" description="Gfo/Idh/MocA-like oxidoreductase C-terminal" evidence="5">
    <location>
        <begin position="142"/>
        <end position="272"/>
    </location>
</feature>
<feature type="compositionally biased region" description="Low complexity" evidence="3">
    <location>
        <begin position="725"/>
        <end position="743"/>
    </location>
</feature>
<dbReference type="InterPro" id="IPR000683">
    <property type="entry name" value="Gfo/Idh/MocA-like_OxRdtase_N"/>
</dbReference>
<feature type="compositionally biased region" description="Low complexity" evidence="3">
    <location>
        <begin position="674"/>
        <end position="686"/>
    </location>
</feature>
<feature type="region of interest" description="Disordered" evidence="3">
    <location>
        <begin position="1195"/>
        <end position="1255"/>
    </location>
</feature>
<dbReference type="Pfam" id="PF24681">
    <property type="entry name" value="Kelch_KLHDC2_KLHL20_DRC7"/>
    <property type="match status" value="1"/>
</dbReference>
<dbReference type="Pfam" id="PF01408">
    <property type="entry name" value="GFO_IDH_MocA"/>
    <property type="match status" value="1"/>
</dbReference>
<evidence type="ECO:0000256" key="2">
    <source>
        <dbReference type="ARBA" id="ARBA00023002"/>
    </source>
</evidence>
<accession>A0A8H3CYF5</accession>
<dbReference type="Pfam" id="PF02894">
    <property type="entry name" value="GFO_IDH_MocA_C"/>
    <property type="match status" value="1"/>
</dbReference>
<reference evidence="6" key="1">
    <citation type="submission" date="2021-01" db="EMBL/GenBank/DDBJ databases">
        <authorList>
            <person name="Kaushik A."/>
        </authorList>
    </citation>
    <scope>NUCLEOTIDE SEQUENCE</scope>
    <source>
        <strain evidence="6">AG3-1AP</strain>
    </source>
</reference>
<feature type="region of interest" description="Disordered" evidence="3">
    <location>
        <begin position="666"/>
        <end position="756"/>
    </location>
</feature>
<dbReference type="Gene3D" id="3.40.50.720">
    <property type="entry name" value="NAD(P)-binding Rossmann-like Domain"/>
    <property type="match status" value="1"/>
</dbReference>
<feature type="region of interest" description="Disordered" evidence="3">
    <location>
        <begin position="1100"/>
        <end position="1127"/>
    </location>
</feature>
<feature type="domain" description="Gfo/Idh/MocA-like oxidoreductase N-terminal" evidence="4">
    <location>
        <begin position="9"/>
        <end position="126"/>
    </location>
</feature>
<dbReference type="GO" id="GO:0000166">
    <property type="term" value="F:nucleotide binding"/>
    <property type="evidence" value="ECO:0007669"/>
    <property type="project" value="InterPro"/>
</dbReference>
<proteinExistence type="inferred from homology"/>
<dbReference type="SUPFAM" id="SSF51735">
    <property type="entry name" value="NAD(P)-binding Rossmann-fold domains"/>
    <property type="match status" value="1"/>
</dbReference>
<organism evidence="6 7">
    <name type="scientific">Rhizoctonia solani</name>
    <dbReference type="NCBI Taxonomy" id="456999"/>
    <lineage>
        <taxon>Eukaryota</taxon>
        <taxon>Fungi</taxon>
        <taxon>Dikarya</taxon>
        <taxon>Basidiomycota</taxon>
        <taxon>Agaricomycotina</taxon>
        <taxon>Agaricomycetes</taxon>
        <taxon>Cantharellales</taxon>
        <taxon>Ceratobasidiaceae</taxon>
        <taxon>Rhizoctonia</taxon>
    </lineage>
</organism>
<evidence type="ECO:0000259" key="5">
    <source>
        <dbReference type="Pfam" id="PF02894"/>
    </source>
</evidence>
<dbReference type="EMBL" id="CAJMWV010004431">
    <property type="protein sequence ID" value="CAE6499075.1"/>
    <property type="molecule type" value="Genomic_DNA"/>
</dbReference>
<dbReference type="PANTHER" id="PTHR43708:SF5">
    <property type="entry name" value="CONSERVED EXPRESSED OXIDOREDUCTASE (EUROFUNG)-RELATED"/>
    <property type="match status" value="1"/>
</dbReference>
<evidence type="ECO:0000256" key="1">
    <source>
        <dbReference type="ARBA" id="ARBA00010928"/>
    </source>
</evidence>
<feature type="compositionally biased region" description="Low complexity" evidence="3">
    <location>
        <begin position="884"/>
        <end position="898"/>
    </location>
</feature>
<dbReference type="GO" id="GO:0016491">
    <property type="term" value="F:oxidoreductase activity"/>
    <property type="evidence" value="ECO:0007669"/>
    <property type="project" value="UniProtKB-KW"/>
</dbReference>
<evidence type="ECO:0000313" key="6">
    <source>
        <dbReference type="EMBL" id="CAE6499075.1"/>
    </source>
</evidence>
<dbReference type="Proteomes" id="UP000663831">
    <property type="component" value="Unassembled WGS sequence"/>
</dbReference>
<dbReference type="InterPro" id="IPR051317">
    <property type="entry name" value="Gfo/Idh/MocA_oxidoreduct"/>
</dbReference>
<feature type="region of interest" description="Disordered" evidence="3">
    <location>
        <begin position="884"/>
        <end position="977"/>
    </location>
</feature>
<feature type="region of interest" description="Disordered" evidence="3">
    <location>
        <begin position="1282"/>
        <end position="1354"/>
    </location>
</feature>